<feature type="domain" description="HRDC" evidence="10">
    <location>
        <begin position="524"/>
        <end position="604"/>
    </location>
</feature>
<comment type="subcellular location">
    <subcellularLocation>
        <location evidence="1">Nucleus</location>
    </subcellularLocation>
</comment>
<feature type="compositionally biased region" description="Low complexity" evidence="9">
    <location>
        <begin position="989"/>
        <end position="1000"/>
    </location>
</feature>
<feature type="compositionally biased region" description="Basic and acidic residues" evidence="9">
    <location>
        <begin position="915"/>
        <end position="929"/>
    </location>
</feature>
<dbReference type="InterPro" id="IPR045092">
    <property type="entry name" value="Rrp6-like"/>
</dbReference>
<dbReference type="GO" id="GO:0071040">
    <property type="term" value="P:nuclear polyadenylation-dependent antisense transcript catabolic process"/>
    <property type="evidence" value="ECO:0007669"/>
    <property type="project" value="TreeGrafter"/>
</dbReference>
<feature type="compositionally biased region" description="Gly residues" evidence="9">
    <location>
        <begin position="1035"/>
        <end position="1055"/>
    </location>
</feature>
<dbReference type="EMBL" id="CAJHJF010008342">
    <property type="protein sequence ID" value="CAD6966200.1"/>
    <property type="molecule type" value="Genomic_DNA"/>
</dbReference>
<evidence type="ECO:0000313" key="12">
    <source>
        <dbReference type="Proteomes" id="UP000836404"/>
    </source>
</evidence>
<dbReference type="GO" id="GO:0071038">
    <property type="term" value="P:TRAMP-dependent tRNA surveillance pathway"/>
    <property type="evidence" value="ECO:0007669"/>
    <property type="project" value="TreeGrafter"/>
</dbReference>
<evidence type="ECO:0000256" key="4">
    <source>
        <dbReference type="ARBA" id="ARBA00022801"/>
    </source>
</evidence>
<evidence type="ECO:0000256" key="9">
    <source>
        <dbReference type="SAM" id="MobiDB-lite"/>
    </source>
</evidence>
<dbReference type="InterPro" id="IPR010997">
    <property type="entry name" value="HRDC-like_sf"/>
</dbReference>
<accession>A0A9N8MBU6</accession>
<keyword evidence="2" id="KW-0698">rRNA processing</keyword>
<dbReference type="InterPro" id="IPR036397">
    <property type="entry name" value="RNaseH_sf"/>
</dbReference>
<dbReference type="InterPro" id="IPR002562">
    <property type="entry name" value="3'-5'_exonuclease_dom"/>
</dbReference>
<proteinExistence type="inferred from homology"/>
<dbReference type="GO" id="GO:0005730">
    <property type="term" value="C:nucleolus"/>
    <property type="evidence" value="ECO:0007669"/>
    <property type="project" value="TreeGrafter"/>
</dbReference>
<dbReference type="InterPro" id="IPR012337">
    <property type="entry name" value="RNaseH-like_sf"/>
</dbReference>
<sequence length="1077" mass="113226">MASSSKHKLDSAGAGAALDVAAYLHSVQHALVPLTRTAAQLPSASDLEFHRSLNPALANKLDSSTHALLDLVNSLTAWIDPATAAATALAPASLPSNLTTNVPRAIGDLVDSLLERADINLDEYAGKREPRKPAFSVVGSKSSKTQAKQAQAQEANAKGKGKQSTTAALPSHITNAPIKKPQRLFTNKPDNRSHMPWTRPLKYGKPHATKTPLAQSGTNRPGGPDPKQVWKNPKTRQGMWCSEGDPQDNPYFNEIVQAELPAHACEPRTPIRTEALDPDQPEAPTNAGPFTWVDTAEGIHTLLAHLKEDRVREIAIDLEHTSYRSYMGLTCLMQISTRWGDWIVDTLADPVRETAELLNEAFADPSKIKVLHGADHDILWMQRDLGLYIVGLFDTYQAACILDYPMKGLAYLLERFCSFHADKRYQLADWRIRPLSKEMLYYAREDTHDLLYVYDSLLTELRAKTGEGSNNNEAEDAIRAVFQRSKATAAKTYAKDVWDEEGYSRDGWRTLVIKYGGMNATPNVPRQLWLVRALHRWRDEMARKEDESPKYVLSSTHLLALGSKAPRSPQETLNIIKSGPRELKARLGELTKLLVDEVRAFEAHVNEAAEAVRVAAMGGVGGDGSKMVVGPGLGGGESSDEEEVGEVVKDGDVDMFEVGEAKTTESGLPAAAAAALPPTKPAPKLIEDVSTKFASSPLVAPNALWSGSVGATTTKEEQAEGEGEKAPEKEKPKRSLFSLPSGFGGRSLFGSSSSTTPKTEAGSAIAPVAVAPTSTTVDSTAGAGAGRPVGSTLFGGLQGGQQPSAKAATGTKSTRSASSSSSASRSSTKAGVIRAGFAAAVGGLLGSAGENQAGREQEAVPAASLQSDYEIVDAGAPSSAGPVGKMASGRKLSSITQKLLSRGFHNDPTSTTTAEGEKKKDEDDVGAKEGKDLSAFGDVIRLKKKKEKGNGGGAGAGGKKRGSDEAEVEMDGGTLAGGVKKARLGGEPSSSTTTAGTAATGFLKPFDLANEVSILDMGAPAAGSAGGKRGKGKKGGGGGGGRGGSSGGGSGGSGANFGPAPRKRNELGSGNRSATFR</sequence>
<dbReference type="PROSITE" id="PS50967">
    <property type="entry name" value="HRDC"/>
    <property type="match status" value="1"/>
</dbReference>
<keyword evidence="6" id="KW-0269">Exonuclease</keyword>
<evidence type="ECO:0000256" key="3">
    <source>
        <dbReference type="ARBA" id="ARBA00022722"/>
    </source>
</evidence>
<feature type="compositionally biased region" description="Low complexity" evidence="9">
    <location>
        <begin position="139"/>
        <end position="158"/>
    </location>
</feature>
<evidence type="ECO:0000256" key="1">
    <source>
        <dbReference type="ARBA" id="ARBA00004123"/>
    </source>
</evidence>
<dbReference type="GO" id="GO:0071035">
    <property type="term" value="P:nuclear polyadenylation-dependent rRNA catabolic process"/>
    <property type="evidence" value="ECO:0007669"/>
    <property type="project" value="TreeGrafter"/>
</dbReference>
<dbReference type="InterPro" id="IPR044876">
    <property type="entry name" value="HRDC_dom_sf"/>
</dbReference>
<keyword evidence="7" id="KW-0539">Nucleus</keyword>
<evidence type="ECO:0000259" key="10">
    <source>
        <dbReference type="PROSITE" id="PS50967"/>
    </source>
</evidence>
<feature type="region of interest" description="Disordered" evidence="9">
    <location>
        <begin position="131"/>
        <end position="239"/>
    </location>
</feature>
<dbReference type="Gene3D" id="3.30.420.10">
    <property type="entry name" value="Ribonuclease H-like superfamily/Ribonuclease H"/>
    <property type="match status" value="1"/>
</dbReference>
<feature type="compositionally biased region" description="Low complexity" evidence="9">
    <location>
        <begin position="748"/>
        <end position="757"/>
    </location>
</feature>
<dbReference type="PANTHER" id="PTHR12124:SF47">
    <property type="entry name" value="EXOSOME COMPONENT 10"/>
    <property type="match status" value="1"/>
</dbReference>
<dbReference type="Pfam" id="PF08066">
    <property type="entry name" value="PMC2NT"/>
    <property type="match status" value="1"/>
</dbReference>
<dbReference type="SUPFAM" id="SSF53098">
    <property type="entry name" value="Ribonuclease H-like"/>
    <property type="match status" value="1"/>
</dbReference>
<evidence type="ECO:0000256" key="5">
    <source>
        <dbReference type="ARBA" id="ARBA00022835"/>
    </source>
</evidence>
<feature type="region of interest" description="Disordered" evidence="9">
    <location>
        <begin position="707"/>
        <end position="829"/>
    </location>
</feature>
<dbReference type="GO" id="GO:0003727">
    <property type="term" value="F:single-stranded RNA binding"/>
    <property type="evidence" value="ECO:0007669"/>
    <property type="project" value="TreeGrafter"/>
</dbReference>
<dbReference type="GO" id="GO:0071036">
    <property type="term" value="P:nuclear polyadenylation-dependent snoRNA catabolic process"/>
    <property type="evidence" value="ECO:0007669"/>
    <property type="project" value="TreeGrafter"/>
</dbReference>
<evidence type="ECO:0000256" key="6">
    <source>
        <dbReference type="ARBA" id="ARBA00022839"/>
    </source>
</evidence>
<dbReference type="SUPFAM" id="SSF47819">
    <property type="entry name" value="HRDC-like"/>
    <property type="match status" value="1"/>
</dbReference>
<keyword evidence="3" id="KW-0540">Nuclease</keyword>
<dbReference type="InterPro" id="IPR012588">
    <property type="entry name" value="Exosome-assoc_fac_Rrp6_N"/>
</dbReference>
<dbReference type="GO" id="GO:0071039">
    <property type="term" value="P:nuclear polyadenylation-dependent CUT catabolic process"/>
    <property type="evidence" value="ECO:0007669"/>
    <property type="project" value="TreeGrafter"/>
</dbReference>
<dbReference type="CDD" id="cd06147">
    <property type="entry name" value="Rrp6p_like_exo"/>
    <property type="match status" value="1"/>
</dbReference>
<feature type="region of interest" description="Disordered" evidence="9">
    <location>
        <begin position="942"/>
        <end position="1000"/>
    </location>
</feature>
<comment type="similarity">
    <text evidence="8">Belongs to the exosome component 10/RRP6 family.</text>
</comment>
<feature type="compositionally biased region" description="Basic and acidic residues" evidence="9">
    <location>
        <begin position="714"/>
        <end position="733"/>
    </location>
</feature>
<dbReference type="GO" id="GO:0071044">
    <property type="term" value="P:histone mRNA catabolic process"/>
    <property type="evidence" value="ECO:0007669"/>
    <property type="project" value="TreeGrafter"/>
</dbReference>
<feature type="compositionally biased region" description="Polar residues" evidence="9">
    <location>
        <begin position="164"/>
        <end position="174"/>
    </location>
</feature>
<dbReference type="GO" id="GO:0071051">
    <property type="term" value="P:poly(A)-dependent snoRNA 3'-end processing"/>
    <property type="evidence" value="ECO:0007669"/>
    <property type="project" value="TreeGrafter"/>
</dbReference>
<dbReference type="PANTHER" id="PTHR12124">
    <property type="entry name" value="POLYMYOSITIS/SCLERODERMA AUTOANTIGEN-RELATED"/>
    <property type="match status" value="1"/>
</dbReference>
<protein>
    <recommendedName>
        <fullName evidence="10">HRDC domain-containing protein</fullName>
    </recommendedName>
</protein>
<feature type="compositionally biased region" description="Polar residues" evidence="9">
    <location>
        <begin position="1068"/>
        <end position="1077"/>
    </location>
</feature>
<feature type="compositionally biased region" description="Low complexity" evidence="9">
    <location>
        <begin position="804"/>
        <end position="829"/>
    </location>
</feature>
<dbReference type="GO" id="GO:0000176">
    <property type="term" value="C:nuclear exosome (RNase complex)"/>
    <property type="evidence" value="ECO:0007669"/>
    <property type="project" value="InterPro"/>
</dbReference>
<dbReference type="SMART" id="SM00341">
    <property type="entry name" value="HRDC"/>
    <property type="match status" value="1"/>
</dbReference>
<dbReference type="Proteomes" id="UP000836404">
    <property type="component" value="Unassembled WGS sequence"/>
</dbReference>
<dbReference type="GO" id="GO:0000467">
    <property type="term" value="P:exonucleolytic trimming to generate mature 3'-end of 5.8S rRNA from tricistronic rRNA transcript (SSU-rRNA, 5.8S rRNA, LSU-rRNA)"/>
    <property type="evidence" value="ECO:0007669"/>
    <property type="project" value="InterPro"/>
</dbReference>
<dbReference type="GO" id="GO:0000166">
    <property type="term" value="F:nucleotide binding"/>
    <property type="evidence" value="ECO:0007669"/>
    <property type="project" value="InterPro"/>
</dbReference>
<evidence type="ECO:0000256" key="7">
    <source>
        <dbReference type="ARBA" id="ARBA00023242"/>
    </source>
</evidence>
<gene>
    <name evidence="11" type="ORF">JKILLFL_G1351</name>
</gene>
<feature type="region of interest" description="Disordered" evidence="9">
    <location>
        <begin position="899"/>
        <end position="929"/>
    </location>
</feature>
<dbReference type="Pfam" id="PF00570">
    <property type="entry name" value="HRDC"/>
    <property type="match status" value="1"/>
</dbReference>
<dbReference type="Pfam" id="PF01612">
    <property type="entry name" value="DNA_pol_A_exo1"/>
    <property type="match status" value="1"/>
</dbReference>
<dbReference type="InterPro" id="IPR002121">
    <property type="entry name" value="HRDC_dom"/>
</dbReference>
<evidence type="ECO:0000256" key="2">
    <source>
        <dbReference type="ARBA" id="ARBA00022552"/>
    </source>
</evidence>
<feature type="region of interest" description="Disordered" evidence="9">
    <location>
        <begin position="1018"/>
        <end position="1077"/>
    </location>
</feature>
<keyword evidence="5" id="KW-0271">Exosome</keyword>
<evidence type="ECO:0000313" key="11">
    <source>
        <dbReference type="EMBL" id="CAD6966200.1"/>
    </source>
</evidence>
<dbReference type="Gene3D" id="1.10.150.80">
    <property type="entry name" value="HRDC domain"/>
    <property type="match status" value="1"/>
</dbReference>
<dbReference type="AlphaFoldDB" id="A0A9N8MBU6"/>
<dbReference type="GO" id="GO:0071037">
    <property type="term" value="P:nuclear polyadenylation-dependent snRNA catabolic process"/>
    <property type="evidence" value="ECO:0007669"/>
    <property type="project" value="TreeGrafter"/>
</dbReference>
<organism evidence="11 12">
    <name type="scientific">Tilletia laevis</name>
    <dbReference type="NCBI Taxonomy" id="157183"/>
    <lineage>
        <taxon>Eukaryota</taxon>
        <taxon>Fungi</taxon>
        <taxon>Dikarya</taxon>
        <taxon>Basidiomycota</taxon>
        <taxon>Ustilaginomycotina</taxon>
        <taxon>Exobasidiomycetes</taxon>
        <taxon>Tilletiales</taxon>
        <taxon>Tilletiaceae</taxon>
        <taxon>Tilletia</taxon>
    </lineage>
</organism>
<dbReference type="SMART" id="SM00474">
    <property type="entry name" value="35EXOc"/>
    <property type="match status" value="1"/>
</dbReference>
<name>A0A9N8MBU6_9BASI</name>
<dbReference type="GO" id="GO:0000175">
    <property type="term" value="F:3'-5'-RNA exonuclease activity"/>
    <property type="evidence" value="ECO:0007669"/>
    <property type="project" value="InterPro"/>
</dbReference>
<comment type="caution">
    <text evidence="11">The sequence shown here is derived from an EMBL/GenBank/DDBJ whole genome shotgun (WGS) entry which is preliminary data.</text>
</comment>
<keyword evidence="12" id="KW-1185">Reference proteome</keyword>
<evidence type="ECO:0000256" key="8">
    <source>
        <dbReference type="ARBA" id="ARBA00043957"/>
    </source>
</evidence>
<keyword evidence="4" id="KW-0378">Hydrolase</keyword>
<dbReference type="InterPro" id="IPR049559">
    <property type="entry name" value="Rrp6p-like_exo"/>
</dbReference>
<reference evidence="11 12" key="1">
    <citation type="submission" date="2020-10" db="EMBL/GenBank/DDBJ databases">
        <authorList>
            <person name="Sedaghatjoo S."/>
        </authorList>
    </citation>
    <scope>NUCLEOTIDE SEQUENCE [LARGE SCALE GENOMIC DNA]</scope>
    <source>
        <strain evidence="11 12">LLFL</strain>
    </source>
</reference>